<evidence type="ECO:0000313" key="2">
    <source>
        <dbReference type="EMBL" id="CAK0881822.1"/>
    </source>
</evidence>
<accession>A0ABN9W6P8</accession>
<organism evidence="2 3">
    <name type="scientific">Prorocentrum cordatum</name>
    <dbReference type="NCBI Taxonomy" id="2364126"/>
    <lineage>
        <taxon>Eukaryota</taxon>
        <taxon>Sar</taxon>
        <taxon>Alveolata</taxon>
        <taxon>Dinophyceae</taxon>
        <taxon>Prorocentrales</taxon>
        <taxon>Prorocentraceae</taxon>
        <taxon>Prorocentrum</taxon>
    </lineage>
</organism>
<name>A0ABN9W6P8_9DINO</name>
<gene>
    <name evidence="2" type="ORF">PCOR1329_LOCUS64535</name>
</gene>
<sequence length="895" mass="94260">MSTTITACGMPNGPGARPVLSSAGAGGTGAPPGRPGRPRWHGKRPPRPAPMGTTANRHRSGARASRGGARGAGAAAGALGASGLCLGPPEGAPASSSARGEVAPRAPPVRRRSRPQALASAATSPPAPRSRSRGGGAARRGRASAGGTPRRSATPPPREPAAELGSGTPPRLRRPGRAEAPAGSGGEPATRSAPVPPAPSAPPALAATPAVAPPSACAPAPQRGPRAAPAVDPAAAAALAWMGGGRHCQDSAPSRAPALGLPPCLFSRGGYMQSPIRAIGRFLFGPSWASFVLGARVTFGMLLVVLILCAWVTEVIQRVCVPLCGFLAWCKQRCCGPDRNKTIAVKTADQLNKEPPTNFYRGWRAALRAGSARHVVFAVDGQIARVALRWSDAQTNAHGLIVDCEVVYGATSRRPRKDLEKATTKRLHLCRKAGPCQECEPLGSTPWSPQTLWSTSTSWWGARRWACAACGPPAGWQGCLGVSGRFFCAGGCCCCHASCGRRGRRRQRAPRTGDPKPRDESGTEDEGMPCVAHRVGWRESGTGQITLLAPLVQCGDKALEESTTLLVDDAKVSPMTSGGATGGAPRCPPHAALYHWLRGVERLALSDLVARLDGVEAPLAGIVPSPPSAAECLREHLRGPGRYPEGGDAGAWGRLLNRYAWDQTADVLSGLSLAAPAAPAAPALEPPGFAASETAIVSLARTCDRSNVQVCATYARASLYQAIKEVLVTSRGELDGLGWPTCVGARMALGLAGLFFGARDQRSVLPRYRGVEDFVKHSQGGRDARVVLQNDELEPRPRSSATLAQWVKQERIDADEKLVKLVEEDSDVFPGEKVCGQFEELNWRWRGGIKDVYRQLLRLFGWEWSRKEQLEYMALSPDSEGNPLLRMPTLQAGPG</sequence>
<feature type="compositionally biased region" description="Basic residues" evidence="1">
    <location>
        <begin position="36"/>
        <end position="46"/>
    </location>
</feature>
<feature type="region of interest" description="Disordered" evidence="1">
    <location>
        <begin position="1"/>
        <end position="229"/>
    </location>
</feature>
<evidence type="ECO:0000256" key="1">
    <source>
        <dbReference type="SAM" id="MobiDB-lite"/>
    </source>
</evidence>
<comment type="caution">
    <text evidence="2">The sequence shown here is derived from an EMBL/GenBank/DDBJ whole genome shotgun (WGS) entry which is preliminary data.</text>
</comment>
<keyword evidence="3" id="KW-1185">Reference proteome</keyword>
<feature type="region of interest" description="Disordered" evidence="1">
    <location>
        <begin position="505"/>
        <end position="528"/>
    </location>
</feature>
<protein>
    <submittedName>
        <fullName evidence="2">Uncharacterized protein</fullName>
    </submittedName>
</protein>
<evidence type="ECO:0000313" key="3">
    <source>
        <dbReference type="Proteomes" id="UP001189429"/>
    </source>
</evidence>
<feature type="compositionally biased region" description="Low complexity" evidence="1">
    <location>
        <begin position="203"/>
        <end position="229"/>
    </location>
</feature>
<feature type="compositionally biased region" description="Basic and acidic residues" evidence="1">
    <location>
        <begin position="511"/>
        <end position="521"/>
    </location>
</feature>
<feature type="compositionally biased region" description="Low complexity" evidence="1">
    <location>
        <begin position="115"/>
        <end position="124"/>
    </location>
</feature>
<proteinExistence type="predicted"/>
<feature type="compositionally biased region" description="Low complexity" evidence="1">
    <location>
        <begin position="143"/>
        <end position="153"/>
    </location>
</feature>
<reference evidence="2" key="1">
    <citation type="submission" date="2023-10" db="EMBL/GenBank/DDBJ databases">
        <authorList>
            <person name="Chen Y."/>
            <person name="Shah S."/>
            <person name="Dougan E. K."/>
            <person name="Thang M."/>
            <person name="Chan C."/>
        </authorList>
    </citation>
    <scope>NUCLEOTIDE SEQUENCE [LARGE SCALE GENOMIC DNA]</scope>
</reference>
<feature type="compositionally biased region" description="Low complexity" evidence="1">
    <location>
        <begin position="178"/>
        <end position="193"/>
    </location>
</feature>
<feature type="compositionally biased region" description="Low complexity" evidence="1">
    <location>
        <begin position="62"/>
        <end position="87"/>
    </location>
</feature>
<dbReference type="EMBL" id="CAUYUJ010018232">
    <property type="protein sequence ID" value="CAK0881822.1"/>
    <property type="molecule type" value="Genomic_DNA"/>
</dbReference>
<dbReference type="Proteomes" id="UP001189429">
    <property type="component" value="Unassembled WGS sequence"/>
</dbReference>